<dbReference type="Proteomes" id="UP000748025">
    <property type="component" value="Unassembled WGS sequence"/>
</dbReference>
<evidence type="ECO:0000256" key="2">
    <source>
        <dbReference type="ARBA" id="ARBA00004496"/>
    </source>
</evidence>
<dbReference type="OrthoDB" id="5304887at2759"/>
<protein>
    <recommendedName>
        <fullName evidence="10">Alb1-domain-containing protein</fullName>
    </recommendedName>
</protein>
<dbReference type="Pfam" id="PF09135">
    <property type="entry name" value="Alb1"/>
    <property type="match status" value="1"/>
</dbReference>
<sequence>MAKTKAPPSKHSRAARRATSPSINTDKSLKELAPPARSTPRPSVLDVHRSAGVSKKTRPVRKSRLSSKMRRRHERGLEMAAAVTERTGKKLEKSIGRARVVVERSRAWEEVNRKVGKAGGFGALMDEGDEQGWNTDEEEEEVVKEVVGEKEGPTAGKSEVVVDEDEDVIL</sequence>
<gene>
    <name evidence="8" type="ORF">E4U43_005788</name>
</gene>
<dbReference type="InterPro" id="IPR022784">
    <property type="entry name" value="Ribosome_bgen_Alb1"/>
</dbReference>
<comment type="subcellular location">
    <subcellularLocation>
        <location evidence="2">Cytoplasm</location>
    </subcellularLocation>
    <subcellularLocation>
        <location evidence="1">Nucleus</location>
    </subcellularLocation>
</comment>
<feature type="region of interest" description="Disordered" evidence="7">
    <location>
        <begin position="1"/>
        <end position="76"/>
    </location>
</feature>
<dbReference type="GO" id="GO:0000055">
    <property type="term" value="P:ribosomal large subunit export from nucleus"/>
    <property type="evidence" value="ECO:0007669"/>
    <property type="project" value="TreeGrafter"/>
</dbReference>
<evidence type="ECO:0000256" key="4">
    <source>
        <dbReference type="ARBA" id="ARBA00022490"/>
    </source>
</evidence>
<dbReference type="AlphaFoldDB" id="A0A9P7N1N3"/>
<evidence type="ECO:0000256" key="1">
    <source>
        <dbReference type="ARBA" id="ARBA00004123"/>
    </source>
</evidence>
<dbReference type="EMBL" id="SRPW01003859">
    <property type="protein sequence ID" value="KAG5985940.1"/>
    <property type="molecule type" value="Genomic_DNA"/>
</dbReference>
<keyword evidence="4" id="KW-0963">Cytoplasm</keyword>
<feature type="compositionally biased region" description="Basic residues" evidence="7">
    <location>
        <begin position="55"/>
        <end position="74"/>
    </location>
</feature>
<keyword evidence="3" id="KW-0813">Transport</keyword>
<keyword evidence="5" id="KW-0690">Ribosome biogenesis</keyword>
<dbReference type="PANTHER" id="PTHR28280">
    <property type="entry name" value="SHUTTLING PRE-60S FACTOR ECM1"/>
    <property type="match status" value="1"/>
</dbReference>
<feature type="compositionally biased region" description="Acidic residues" evidence="7">
    <location>
        <begin position="161"/>
        <end position="170"/>
    </location>
</feature>
<evidence type="ECO:0000256" key="7">
    <source>
        <dbReference type="SAM" id="MobiDB-lite"/>
    </source>
</evidence>
<evidence type="ECO:0000256" key="5">
    <source>
        <dbReference type="ARBA" id="ARBA00022517"/>
    </source>
</evidence>
<dbReference type="GO" id="GO:0005730">
    <property type="term" value="C:nucleolus"/>
    <property type="evidence" value="ECO:0007669"/>
    <property type="project" value="TreeGrafter"/>
</dbReference>
<reference evidence="8" key="1">
    <citation type="journal article" date="2020" name="bioRxiv">
        <title>Whole genome comparisons of ergot fungi reveals the divergence and evolution of species within the genus Claviceps are the result of varying mechanisms driving genome evolution and host range expansion.</title>
        <authorList>
            <person name="Wyka S.A."/>
            <person name="Mondo S.J."/>
            <person name="Liu M."/>
            <person name="Dettman J."/>
            <person name="Nalam V."/>
            <person name="Broders K.D."/>
        </authorList>
    </citation>
    <scope>NUCLEOTIDE SEQUENCE</scope>
    <source>
        <strain evidence="8">CCC 602</strain>
    </source>
</reference>
<keyword evidence="9" id="KW-1185">Reference proteome</keyword>
<feature type="region of interest" description="Disordered" evidence="7">
    <location>
        <begin position="145"/>
        <end position="170"/>
    </location>
</feature>
<organism evidence="8 9">
    <name type="scientific">Claviceps pusilla</name>
    <dbReference type="NCBI Taxonomy" id="123648"/>
    <lineage>
        <taxon>Eukaryota</taxon>
        <taxon>Fungi</taxon>
        <taxon>Dikarya</taxon>
        <taxon>Ascomycota</taxon>
        <taxon>Pezizomycotina</taxon>
        <taxon>Sordariomycetes</taxon>
        <taxon>Hypocreomycetidae</taxon>
        <taxon>Hypocreales</taxon>
        <taxon>Clavicipitaceae</taxon>
        <taxon>Claviceps</taxon>
    </lineage>
</organism>
<dbReference type="PANTHER" id="PTHR28280:SF1">
    <property type="entry name" value="SHUTTLING PRE-60S FACTOR ECM1"/>
    <property type="match status" value="1"/>
</dbReference>
<dbReference type="GO" id="GO:0030687">
    <property type="term" value="C:preribosome, large subunit precursor"/>
    <property type="evidence" value="ECO:0007669"/>
    <property type="project" value="TreeGrafter"/>
</dbReference>
<accession>A0A9P7N1N3</accession>
<name>A0A9P7N1N3_9HYPO</name>
<proteinExistence type="predicted"/>
<keyword evidence="6" id="KW-0539">Nucleus</keyword>
<dbReference type="InterPro" id="IPR053278">
    <property type="entry name" value="Pre-60S_factor_ECM1"/>
</dbReference>
<evidence type="ECO:0000313" key="9">
    <source>
        <dbReference type="Proteomes" id="UP000748025"/>
    </source>
</evidence>
<evidence type="ECO:0000256" key="3">
    <source>
        <dbReference type="ARBA" id="ARBA00022448"/>
    </source>
</evidence>
<dbReference type="GO" id="GO:0005737">
    <property type="term" value="C:cytoplasm"/>
    <property type="evidence" value="ECO:0007669"/>
    <property type="project" value="UniProtKB-SubCell"/>
</dbReference>
<evidence type="ECO:0000313" key="8">
    <source>
        <dbReference type="EMBL" id="KAG5985940.1"/>
    </source>
</evidence>
<evidence type="ECO:0000256" key="6">
    <source>
        <dbReference type="ARBA" id="ARBA00023242"/>
    </source>
</evidence>
<comment type="caution">
    <text evidence="8">The sequence shown here is derived from an EMBL/GenBank/DDBJ whole genome shotgun (WGS) entry which is preliminary data.</text>
</comment>
<evidence type="ECO:0008006" key="10">
    <source>
        <dbReference type="Google" id="ProtNLM"/>
    </source>
</evidence>